<evidence type="ECO:0000256" key="1">
    <source>
        <dbReference type="SAM" id="MobiDB-lite"/>
    </source>
</evidence>
<evidence type="ECO:0000313" key="5">
    <source>
        <dbReference type="Proteomes" id="UP000076761"/>
    </source>
</evidence>
<feature type="transmembrane region" description="Helical" evidence="2">
    <location>
        <begin position="432"/>
        <end position="453"/>
    </location>
</feature>
<dbReference type="EMBL" id="KV425641">
    <property type="protein sequence ID" value="KZT19438.1"/>
    <property type="molecule type" value="Genomic_DNA"/>
</dbReference>
<dbReference type="STRING" id="1314782.A0A165NBW3"/>
<evidence type="ECO:0000313" key="4">
    <source>
        <dbReference type="EMBL" id="KZT19438.1"/>
    </source>
</evidence>
<feature type="transmembrane region" description="Helical" evidence="2">
    <location>
        <begin position="361"/>
        <end position="383"/>
    </location>
</feature>
<dbReference type="PROSITE" id="PS51257">
    <property type="entry name" value="PROKAR_LIPOPROTEIN"/>
    <property type="match status" value="1"/>
</dbReference>
<keyword evidence="2" id="KW-0472">Membrane</keyword>
<feature type="signal peptide" evidence="3">
    <location>
        <begin position="1"/>
        <end position="21"/>
    </location>
</feature>
<feature type="transmembrane region" description="Helical" evidence="2">
    <location>
        <begin position="105"/>
        <end position="124"/>
    </location>
</feature>
<feature type="chain" id="PRO_5007862996" description="Wax synthase domain-containing protein" evidence="3">
    <location>
        <begin position="22"/>
        <end position="476"/>
    </location>
</feature>
<keyword evidence="3" id="KW-0732">Signal</keyword>
<name>A0A165NBW3_9AGAM</name>
<organism evidence="4 5">
    <name type="scientific">Neolentinus lepideus HHB14362 ss-1</name>
    <dbReference type="NCBI Taxonomy" id="1314782"/>
    <lineage>
        <taxon>Eukaryota</taxon>
        <taxon>Fungi</taxon>
        <taxon>Dikarya</taxon>
        <taxon>Basidiomycota</taxon>
        <taxon>Agaricomycotina</taxon>
        <taxon>Agaricomycetes</taxon>
        <taxon>Gloeophyllales</taxon>
        <taxon>Gloeophyllaceae</taxon>
        <taxon>Neolentinus</taxon>
    </lineage>
</organism>
<evidence type="ECO:0000256" key="2">
    <source>
        <dbReference type="SAM" id="Phobius"/>
    </source>
</evidence>
<feature type="compositionally biased region" description="Basic and acidic residues" evidence="1">
    <location>
        <begin position="392"/>
        <end position="410"/>
    </location>
</feature>
<keyword evidence="2" id="KW-1133">Transmembrane helix</keyword>
<dbReference type="InParanoid" id="A0A165NBW3"/>
<protein>
    <recommendedName>
        <fullName evidence="6">Wax synthase domain-containing protein</fullName>
    </recommendedName>
</protein>
<evidence type="ECO:0000256" key="3">
    <source>
        <dbReference type="SAM" id="SignalP"/>
    </source>
</evidence>
<gene>
    <name evidence="4" type="ORF">NEOLEDRAFT_1102232</name>
</gene>
<dbReference type="AlphaFoldDB" id="A0A165NBW3"/>
<keyword evidence="5" id="KW-1185">Reference proteome</keyword>
<proteinExistence type="predicted"/>
<evidence type="ECO:0008006" key="6">
    <source>
        <dbReference type="Google" id="ProtNLM"/>
    </source>
</evidence>
<keyword evidence="2" id="KW-0812">Transmembrane</keyword>
<feature type="region of interest" description="Disordered" evidence="1">
    <location>
        <begin position="389"/>
        <end position="414"/>
    </location>
</feature>
<reference evidence="4 5" key="1">
    <citation type="journal article" date="2016" name="Mol. Biol. Evol.">
        <title>Comparative Genomics of Early-Diverging Mushroom-Forming Fungi Provides Insights into the Origins of Lignocellulose Decay Capabilities.</title>
        <authorList>
            <person name="Nagy L.G."/>
            <person name="Riley R."/>
            <person name="Tritt A."/>
            <person name="Adam C."/>
            <person name="Daum C."/>
            <person name="Floudas D."/>
            <person name="Sun H."/>
            <person name="Yadav J.S."/>
            <person name="Pangilinan J."/>
            <person name="Larsson K.H."/>
            <person name="Matsuura K."/>
            <person name="Barry K."/>
            <person name="Labutti K."/>
            <person name="Kuo R."/>
            <person name="Ohm R.A."/>
            <person name="Bhattacharya S.S."/>
            <person name="Shirouzu T."/>
            <person name="Yoshinaga Y."/>
            <person name="Martin F.M."/>
            <person name="Grigoriev I.V."/>
            <person name="Hibbett D.S."/>
        </authorList>
    </citation>
    <scope>NUCLEOTIDE SEQUENCE [LARGE SCALE GENOMIC DNA]</scope>
    <source>
        <strain evidence="4 5">HHB14362 ss-1</strain>
    </source>
</reference>
<dbReference type="PANTHER" id="PTHR35043:SF7">
    <property type="entry name" value="TRANSCRIPTION FACTOR DOMAIN-CONTAINING PROTEIN"/>
    <property type="match status" value="1"/>
</dbReference>
<accession>A0A165NBW3</accession>
<sequence>MCLAVLKRSFWLTALTGQTMSAYACESLDHCRTLWQIVRSCVITVFACTWVSVHLNIPPHDEPFRRGTLRQIGIMAMAMIAPELVVTWAMRQWLVAKRLADELDVMGWTQVHCFYALMGGYVYYDKGSARVLNLQSREDRRLLFRSPHFPGLTEDEIIDKGKKDWLSKGLATIQTLWFLIQCIVRASQDLPITELELATCGFAALNAMTYCFWWDKPHGTRYACTIRDTQDWGGGAKTTVLQSIVAAISPPPTRKLKKDSCRKSPIFTLLDSLAHVARRPCTYLHRVPHSVYTTMFQPFLHMIKDVDPDWEKTHVPTFYAGKLSRKDRIMTYRATAGISVIFGAIHCIGWDFSFPTVVEQIMWRACSATITGLPLVMIFTWRVHDSITPPKKSGDKDKVNETSPDAEKQQKRTQKAGHANLSALVSNATDHIVVVLVPLLYITARITLLVLALTSLRALPSSVYRTISWTEYIPHI</sequence>
<dbReference type="PANTHER" id="PTHR35043">
    <property type="entry name" value="TRANSCRIPTION FACTOR DOMAIN-CONTAINING PROTEIN"/>
    <property type="match status" value="1"/>
</dbReference>
<dbReference type="Proteomes" id="UP000076761">
    <property type="component" value="Unassembled WGS sequence"/>
</dbReference>
<dbReference type="OrthoDB" id="9451547at2759"/>
<feature type="transmembrane region" description="Helical" evidence="2">
    <location>
        <begin position="69"/>
        <end position="90"/>
    </location>
</feature>
<feature type="transmembrane region" description="Helical" evidence="2">
    <location>
        <begin position="332"/>
        <end position="355"/>
    </location>
</feature>